<sequence>MSGIGEKIKDTLTGHHHDADKSKTSDASHTKTGEKHDPEIDAKKATSAAGNYPYWGDLPREGEGHQDGATTITHDNTHNHGRDTGLAAGALGTGAGAGSLASRDQNAQSNYDNTGSTQQSLPDRTTQTTQGQGDYNDNNKRDLAAGAGAGAGAAYLASKYNNKDDEKHLQDSNTTSGGAFASDPTHTGRSTLEDQSNYGN</sequence>
<gene>
    <name evidence="2" type="ORF">M406DRAFT_354044</name>
</gene>
<feature type="region of interest" description="Disordered" evidence="1">
    <location>
        <begin position="1"/>
        <end position="146"/>
    </location>
</feature>
<feature type="non-terminal residue" evidence="2">
    <location>
        <position position="200"/>
    </location>
</feature>
<dbReference type="Proteomes" id="UP000803844">
    <property type="component" value="Unassembled WGS sequence"/>
</dbReference>
<organism evidence="2 3">
    <name type="scientific">Cryphonectria parasitica (strain ATCC 38755 / EP155)</name>
    <dbReference type="NCBI Taxonomy" id="660469"/>
    <lineage>
        <taxon>Eukaryota</taxon>
        <taxon>Fungi</taxon>
        <taxon>Dikarya</taxon>
        <taxon>Ascomycota</taxon>
        <taxon>Pezizomycotina</taxon>
        <taxon>Sordariomycetes</taxon>
        <taxon>Sordariomycetidae</taxon>
        <taxon>Diaporthales</taxon>
        <taxon>Cryphonectriaceae</taxon>
        <taxon>Cryphonectria-Endothia species complex</taxon>
        <taxon>Cryphonectria</taxon>
    </lineage>
</organism>
<feature type="compositionally biased region" description="Polar residues" evidence="1">
    <location>
        <begin position="184"/>
        <end position="200"/>
    </location>
</feature>
<reference evidence="2" key="1">
    <citation type="journal article" date="2020" name="Phytopathology">
        <title>Genome sequence of the chestnut blight fungus Cryphonectria parasitica EP155: A fundamental resource for an archetypical invasive plant pathogen.</title>
        <authorList>
            <person name="Crouch J.A."/>
            <person name="Dawe A."/>
            <person name="Aerts A."/>
            <person name="Barry K."/>
            <person name="Churchill A.C.L."/>
            <person name="Grimwood J."/>
            <person name="Hillman B."/>
            <person name="Milgroom M.G."/>
            <person name="Pangilinan J."/>
            <person name="Smith M."/>
            <person name="Salamov A."/>
            <person name="Schmutz J."/>
            <person name="Yadav J."/>
            <person name="Grigoriev I.V."/>
            <person name="Nuss D."/>
        </authorList>
    </citation>
    <scope>NUCLEOTIDE SEQUENCE</scope>
    <source>
        <strain evidence="2">EP155</strain>
    </source>
</reference>
<feature type="compositionally biased region" description="Basic and acidic residues" evidence="1">
    <location>
        <begin position="1"/>
        <end position="44"/>
    </location>
</feature>
<name>A0A9P4Y9X7_CRYP1</name>
<feature type="region of interest" description="Disordered" evidence="1">
    <location>
        <begin position="164"/>
        <end position="200"/>
    </location>
</feature>
<dbReference type="GeneID" id="63839943"/>
<dbReference type="OrthoDB" id="2590867at2759"/>
<keyword evidence="3" id="KW-1185">Reference proteome</keyword>
<proteinExistence type="predicted"/>
<dbReference type="RefSeq" id="XP_040780489.1">
    <property type="nucleotide sequence ID" value="XM_040922814.1"/>
</dbReference>
<accession>A0A9P4Y9X7</accession>
<dbReference type="EMBL" id="MU032344">
    <property type="protein sequence ID" value="KAF3769528.1"/>
    <property type="molecule type" value="Genomic_DNA"/>
</dbReference>
<dbReference type="AlphaFoldDB" id="A0A9P4Y9X7"/>
<evidence type="ECO:0000313" key="2">
    <source>
        <dbReference type="EMBL" id="KAF3769528.1"/>
    </source>
</evidence>
<comment type="caution">
    <text evidence="2">The sequence shown here is derived from an EMBL/GenBank/DDBJ whole genome shotgun (WGS) entry which is preliminary data.</text>
</comment>
<protein>
    <submittedName>
        <fullName evidence="2">Uncharacterized protein</fullName>
    </submittedName>
</protein>
<feature type="compositionally biased region" description="Polar residues" evidence="1">
    <location>
        <begin position="103"/>
        <end position="124"/>
    </location>
</feature>
<evidence type="ECO:0000256" key="1">
    <source>
        <dbReference type="SAM" id="MobiDB-lite"/>
    </source>
</evidence>
<evidence type="ECO:0000313" key="3">
    <source>
        <dbReference type="Proteomes" id="UP000803844"/>
    </source>
</evidence>